<dbReference type="InterPro" id="IPR004821">
    <property type="entry name" value="Cyt_trans-like"/>
</dbReference>
<evidence type="ECO:0000256" key="1">
    <source>
        <dbReference type="ARBA" id="ARBA00022679"/>
    </source>
</evidence>
<dbReference type="InterPro" id="IPR050385">
    <property type="entry name" value="Archaeal_FAD_synthase"/>
</dbReference>
<accession>A0A139SLN1</accession>
<organism evidence="4 5">
    <name type="scientific">Cephaloticoccus capnophilus</name>
    <dbReference type="NCBI Taxonomy" id="1548208"/>
    <lineage>
        <taxon>Bacteria</taxon>
        <taxon>Pseudomonadati</taxon>
        <taxon>Verrucomicrobiota</taxon>
        <taxon>Opitutia</taxon>
        <taxon>Opitutales</taxon>
        <taxon>Opitutaceae</taxon>
        <taxon>Cephaloticoccus</taxon>
    </lineage>
</organism>
<evidence type="ECO:0000256" key="2">
    <source>
        <dbReference type="ARBA" id="ARBA00022695"/>
    </source>
</evidence>
<dbReference type="PANTHER" id="PTHR43793">
    <property type="entry name" value="FAD SYNTHASE"/>
    <property type="match status" value="1"/>
</dbReference>
<dbReference type="OrthoDB" id="9802794at2"/>
<dbReference type="Pfam" id="PF01467">
    <property type="entry name" value="CTP_transf_like"/>
    <property type="match status" value="1"/>
</dbReference>
<dbReference type="RefSeq" id="WP_068711995.1">
    <property type="nucleotide sequence ID" value="NZ_LSZP01000042.1"/>
</dbReference>
<name>A0A139SLN1_9BACT</name>
<dbReference type="GO" id="GO:0016779">
    <property type="term" value="F:nucleotidyltransferase activity"/>
    <property type="evidence" value="ECO:0007669"/>
    <property type="project" value="UniProtKB-KW"/>
</dbReference>
<gene>
    <name evidence="4" type="ORF">AXK12_05340</name>
</gene>
<proteinExistence type="predicted"/>
<comment type="caution">
    <text evidence="4">The sequence shown here is derived from an EMBL/GenBank/DDBJ whole genome shotgun (WGS) entry which is preliminary data.</text>
</comment>
<evidence type="ECO:0000313" key="4">
    <source>
        <dbReference type="EMBL" id="KXU35394.1"/>
    </source>
</evidence>
<dbReference type="Proteomes" id="UP000071392">
    <property type="component" value="Unassembled WGS sequence"/>
</dbReference>
<dbReference type="InterPro" id="IPR014729">
    <property type="entry name" value="Rossmann-like_a/b/a_fold"/>
</dbReference>
<dbReference type="AlphaFoldDB" id="A0A139SLN1"/>
<reference evidence="4 5" key="1">
    <citation type="submission" date="2016-02" db="EMBL/GenBank/DDBJ databases">
        <authorList>
            <person name="Wen L."/>
            <person name="He K."/>
            <person name="Yang H."/>
        </authorList>
    </citation>
    <scope>NUCLEOTIDE SEQUENCE [LARGE SCALE GENOMIC DNA]</scope>
    <source>
        <strain evidence="4 5">CV41</strain>
    </source>
</reference>
<dbReference type="STRING" id="1548208.AXK12_05340"/>
<keyword evidence="1" id="KW-0808">Transferase</keyword>
<evidence type="ECO:0000313" key="5">
    <source>
        <dbReference type="Proteomes" id="UP000071392"/>
    </source>
</evidence>
<protein>
    <submittedName>
        <fullName evidence="4">ADP-heptose synthase</fullName>
    </submittedName>
</protein>
<keyword evidence="5" id="KW-1185">Reference proteome</keyword>
<dbReference type="SUPFAM" id="SSF52374">
    <property type="entry name" value="Nucleotidylyl transferase"/>
    <property type="match status" value="1"/>
</dbReference>
<feature type="domain" description="Cytidyltransferase-like" evidence="3">
    <location>
        <begin position="30"/>
        <end position="157"/>
    </location>
</feature>
<dbReference type="EMBL" id="LSZP01000042">
    <property type="protein sequence ID" value="KXU35394.1"/>
    <property type="molecule type" value="Genomic_DNA"/>
</dbReference>
<keyword evidence="2" id="KW-0548">Nucleotidyltransferase</keyword>
<sequence length="166" mass="17894">MQPENPKLLTLEDAVEARAALRRTGRRLVLTNGVFDLLHPGHLYSLAAARALGDALFVAINSDASVRALKGPTRPILSETERAYALGALECVSGIVVFNTERLTAEIRALAPDVYAKAGDYTLETLNPEERAALEACGADIQFLPFWEGFSTTALIQKIRESGGAL</sequence>
<dbReference type="NCBIfam" id="TIGR00125">
    <property type="entry name" value="cyt_tran_rel"/>
    <property type="match status" value="1"/>
</dbReference>
<dbReference type="PANTHER" id="PTHR43793:SF2">
    <property type="entry name" value="BIFUNCTIONAL PROTEIN HLDE"/>
    <property type="match status" value="1"/>
</dbReference>
<dbReference type="Gene3D" id="3.40.50.620">
    <property type="entry name" value="HUPs"/>
    <property type="match status" value="1"/>
</dbReference>
<evidence type="ECO:0000259" key="3">
    <source>
        <dbReference type="Pfam" id="PF01467"/>
    </source>
</evidence>